<comment type="caution">
    <text evidence="2">The sequence shown here is derived from an EMBL/GenBank/DDBJ whole genome shotgun (WGS) entry which is preliminary data.</text>
</comment>
<feature type="transmembrane region" description="Helical" evidence="1">
    <location>
        <begin position="144"/>
        <end position="163"/>
    </location>
</feature>
<dbReference type="EMBL" id="QXJC01000010">
    <property type="protein sequence ID" value="RID97168.1"/>
    <property type="molecule type" value="Genomic_DNA"/>
</dbReference>
<keyword evidence="1" id="KW-1133">Transmembrane helix</keyword>
<dbReference type="Proteomes" id="UP000266302">
    <property type="component" value="Unassembled WGS sequence"/>
</dbReference>
<proteinExistence type="predicted"/>
<protein>
    <submittedName>
        <fullName evidence="2">Uncharacterized protein</fullName>
    </submittedName>
</protein>
<organism evidence="2 3">
    <name type="scientific">Simplicispira hankyongi</name>
    <dbReference type="NCBI Taxonomy" id="2315688"/>
    <lineage>
        <taxon>Bacteria</taxon>
        <taxon>Pseudomonadati</taxon>
        <taxon>Pseudomonadota</taxon>
        <taxon>Betaproteobacteria</taxon>
        <taxon>Burkholderiales</taxon>
        <taxon>Comamonadaceae</taxon>
        <taxon>Simplicispira</taxon>
    </lineage>
</organism>
<dbReference type="RefSeq" id="WP_119110395.1">
    <property type="nucleotide sequence ID" value="NZ_QXJC01000010.1"/>
</dbReference>
<reference evidence="2 3" key="1">
    <citation type="submission" date="2018-09" db="EMBL/GenBank/DDBJ databases">
        <title>Draft genome of Simplicispira sp. NY-02.</title>
        <authorList>
            <person name="Im W.T."/>
        </authorList>
    </citation>
    <scope>NUCLEOTIDE SEQUENCE [LARGE SCALE GENOMIC DNA]</scope>
    <source>
        <strain evidence="2 3">NY-02</strain>
    </source>
</reference>
<evidence type="ECO:0000256" key="1">
    <source>
        <dbReference type="SAM" id="Phobius"/>
    </source>
</evidence>
<keyword evidence="1" id="KW-0472">Membrane</keyword>
<keyword evidence="3" id="KW-1185">Reference proteome</keyword>
<gene>
    <name evidence="2" type="ORF">D3F03_15810</name>
</gene>
<name>A0A398C8J6_9BURK</name>
<feature type="transmembrane region" description="Helical" evidence="1">
    <location>
        <begin position="24"/>
        <end position="45"/>
    </location>
</feature>
<accession>A0A398C8J6</accession>
<keyword evidence="1" id="KW-0812">Transmembrane</keyword>
<evidence type="ECO:0000313" key="2">
    <source>
        <dbReference type="EMBL" id="RID97168.1"/>
    </source>
</evidence>
<evidence type="ECO:0000313" key="3">
    <source>
        <dbReference type="Proteomes" id="UP000266302"/>
    </source>
</evidence>
<dbReference type="AlphaFoldDB" id="A0A398C8J6"/>
<sequence length="183" mass="20260">MSIETYLIEWAAREVVKVFERSKAAGIAFVIAVIGMSIGLGVFAFKFGKGLAEREKVARLASAPIQSERDLAEALRAISDYSERKAQEARDTAAEAQRAQVVLEESRKQAEHFNSIAATNKSAVEAIFREQDARAEQSFWKVQWFSFLVGILSTFATMGMLWVGRKARALWKAGHPTDPGIHG</sequence>